<dbReference type="Gene3D" id="3.90.20.10">
    <property type="match status" value="1"/>
</dbReference>
<feature type="region of interest" description="Disordered" evidence="1">
    <location>
        <begin position="1"/>
        <end position="25"/>
    </location>
</feature>
<dbReference type="Proteomes" id="UP001066276">
    <property type="component" value="Chromosome 8"/>
</dbReference>
<dbReference type="AlphaFoldDB" id="A0AAV7NP04"/>
<evidence type="ECO:0000256" key="1">
    <source>
        <dbReference type="SAM" id="MobiDB-lite"/>
    </source>
</evidence>
<feature type="compositionally biased region" description="Basic and acidic residues" evidence="1">
    <location>
        <begin position="1"/>
        <end position="17"/>
    </location>
</feature>
<protein>
    <submittedName>
        <fullName evidence="2">Uncharacterized protein</fullName>
    </submittedName>
</protein>
<proteinExistence type="predicted"/>
<reference evidence="2" key="1">
    <citation type="journal article" date="2022" name="bioRxiv">
        <title>Sequencing and chromosome-scale assembly of the giantPleurodeles waltlgenome.</title>
        <authorList>
            <person name="Brown T."/>
            <person name="Elewa A."/>
            <person name="Iarovenko S."/>
            <person name="Subramanian E."/>
            <person name="Araus A.J."/>
            <person name="Petzold A."/>
            <person name="Susuki M."/>
            <person name="Suzuki K.-i.T."/>
            <person name="Hayashi T."/>
            <person name="Toyoda A."/>
            <person name="Oliveira C."/>
            <person name="Osipova E."/>
            <person name="Leigh N.D."/>
            <person name="Simon A."/>
            <person name="Yun M.H."/>
        </authorList>
    </citation>
    <scope>NUCLEOTIDE SEQUENCE</scope>
    <source>
        <strain evidence="2">20211129_DDA</strain>
        <tissue evidence="2">Liver</tissue>
    </source>
</reference>
<dbReference type="EMBL" id="JANPWB010000012">
    <property type="protein sequence ID" value="KAJ1117224.1"/>
    <property type="molecule type" value="Genomic_DNA"/>
</dbReference>
<keyword evidence="3" id="KW-1185">Reference proteome</keyword>
<name>A0AAV7NP04_PLEWA</name>
<evidence type="ECO:0000313" key="2">
    <source>
        <dbReference type="EMBL" id="KAJ1117224.1"/>
    </source>
</evidence>
<sequence>MGKTDKNRAKQQFEQRRSQAPAGDCAAVGVPGGGDMMQGEEPELRQILTAMQQRLTQIDSKIDSLSYRMHRMTERLDKHADRLGQSERRISEMKDGQAAIASRHIKMGKELVALQAMVEDFYT</sequence>
<evidence type="ECO:0000313" key="3">
    <source>
        <dbReference type="Proteomes" id="UP001066276"/>
    </source>
</evidence>
<accession>A0AAV7NP04</accession>
<comment type="caution">
    <text evidence="2">The sequence shown here is derived from an EMBL/GenBank/DDBJ whole genome shotgun (WGS) entry which is preliminary data.</text>
</comment>
<organism evidence="2 3">
    <name type="scientific">Pleurodeles waltl</name>
    <name type="common">Iberian ribbed newt</name>
    <dbReference type="NCBI Taxonomy" id="8319"/>
    <lineage>
        <taxon>Eukaryota</taxon>
        <taxon>Metazoa</taxon>
        <taxon>Chordata</taxon>
        <taxon>Craniata</taxon>
        <taxon>Vertebrata</taxon>
        <taxon>Euteleostomi</taxon>
        <taxon>Amphibia</taxon>
        <taxon>Batrachia</taxon>
        <taxon>Caudata</taxon>
        <taxon>Salamandroidea</taxon>
        <taxon>Salamandridae</taxon>
        <taxon>Pleurodelinae</taxon>
        <taxon>Pleurodeles</taxon>
    </lineage>
</organism>
<gene>
    <name evidence="2" type="ORF">NDU88_005424</name>
</gene>